<reference evidence="2 3" key="1">
    <citation type="submission" date="2023-08" db="EMBL/GenBank/DDBJ databases">
        <title>A Necator americanus chromosomal reference genome.</title>
        <authorList>
            <person name="Ilik V."/>
            <person name="Petrzelkova K.J."/>
            <person name="Pardy F."/>
            <person name="Fuh T."/>
            <person name="Niatou-Singa F.S."/>
            <person name="Gouil Q."/>
            <person name="Baker L."/>
            <person name="Ritchie M.E."/>
            <person name="Jex A.R."/>
            <person name="Gazzola D."/>
            <person name="Li H."/>
            <person name="Toshio Fujiwara R."/>
            <person name="Zhan B."/>
            <person name="Aroian R.V."/>
            <person name="Pafco B."/>
            <person name="Schwarz E.M."/>
        </authorList>
    </citation>
    <scope>NUCLEOTIDE SEQUENCE [LARGE SCALE GENOMIC DNA]</scope>
    <source>
        <strain evidence="2 3">Aroian</strain>
        <tissue evidence="2">Whole animal</tissue>
    </source>
</reference>
<keyword evidence="1" id="KW-0732">Signal</keyword>
<protein>
    <recommendedName>
        <fullName evidence="4">Profilin</fullName>
    </recommendedName>
</protein>
<comment type="caution">
    <text evidence="2">The sequence shown here is derived from an EMBL/GenBank/DDBJ whole genome shotgun (WGS) entry which is preliminary data.</text>
</comment>
<feature type="signal peptide" evidence="1">
    <location>
        <begin position="1"/>
        <end position="16"/>
    </location>
</feature>
<evidence type="ECO:0008006" key="4">
    <source>
        <dbReference type="Google" id="ProtNLM"/>
    </source>
</evidence>
<keyword evidence="3" id="KW-1185">Reference proteome</keyword>
<proteinExistence type="predicted"/>
<gene>
    <name evidence="2" type="primary">Necator_chrIII.g13213</name>
    <name evidence="2" type="ORF">RB195_012446</name>
</gene>
<sequence>MRFLVVLAFCIWIAYAKDGCTWDGKYFSGDLIKNTPKPIVEAVEKALKKKLPDTNILLSIRVKEEDGKEYTHVMTGKRESENVNVLVFENKGPTLVFAKTTDQEAMLTILARCKIVGDKPKLSNFLKQFFKD</sequence>
<evidence type="ECO:0000313" key="3">
    <source>
        <dbReference type="Proteomes" id="UP001303046"/>
    </source>
</evidence>
<evidence type="ECO:0000313" key="2">
    <source>
        <dbReference type="EMBL" id="KAK6746338.1"/>
    </source>
</evidence>
<dbReference type="Proteomes" id="UP001303046">
    <property type="component" value="Unassembled WGS sequence"/>
</dbReference>
<organism evidence="2 3">
    <name type="scientific">Necator americanus</name>
    <name type="common">Human hookworm</name>
    <dbReference type="NCBI Taxonomy" id="51031"/>
    <lineage>
        <taxon>Eukaryota</taxon>
        <taxon>Metazoa</taxon>
        <taxon>Ecdysozoa</taxon>
        <taxon>Nematoda</taxon>
        <taxon>Chromadorea</taxon>
        <taxon>Rhabditida</taxon>
        <taxon>Rhabditina</taxon>
        <taxon>Rhabditomorpha</taxon>
        <taxon>Strongyloidea</taxon>
        <taxon>Ancylostomatidae</taxon>
        <taxon>Bunostominae</taxon>
        <taxon>Necator</taxon>
    </lineage>
</organism>
<evidence type="ECO:0000256" key="1">
    <source>
        <dbReference type="SAM" id="SignalP"/>
    </source>
</evidence>
<accession>A0ABR1D750</accession>
<dbReference type="EMBL" id="JAVFWL010000003">
    <property type="protein sequence ID" value="KAK6746338.1"/>
    <property type="molecule type" value="Genomic_DNA"/>
</dbReference>
<name>A0ABR1D750_NECAM</name>
<feature type="chain" id="PRO_5047444223" description="Profilin" evidence="1">
    <location>
        <begin position="17"/>
        <end position="132"/>
    </location>
</feature>